<name>A0AAV5VPC3_9BILA</name>
<keyword evidence="3" id="KW-0812">Transmembrane</keyword>
<evidence type="ECO:0000256" key="2">
    <source>
        <dbReference type="SAM" id="MobiDB-lite"/>
    </source>
</evidence>
<keyword evidence="3" id="KW-1133">Transmembrane helix</keyword>
<evidence type="ECO:0000259" key="4">
    <source>
        <dbReference type="SMART" id="SM01088"/>
    </source>
</evidence>
<gene>
    <name evidence="5" type="ORF">PFISCL1PPCAC_11819</name>
</gene>
<dbReference type="InterPro" id="IPR002486">
    <property type="entry name" value="Col_cuticle_N"/>
</dbReference>
<dbReference type="PANTHER" id="PTHR24637">
    <property type="entry name" value="COLLAGEN"/>
    <property type="match status" value="1"/>
</dbReference>
<evidence type="ECO:0000256" key="3">
    <source>
        <dbReference type="SAM" id="Phobius"/>
    </source>
</evidence>
<dbReference type="SMART" id="SM01088">
    <property type="entry name" value="Col_cuticle_N"/>
    <property type="match status" value="1"/>
</dbReference>
<feature type="compositionally biased region" description="Pro residues" evidence="2">
    <location>
        <begin position="150"/>
        <end position="165"/>
    </location>
</feature>
<comment type="caution">
    <text evidence="5">The sequence shown here is derived from an EMBL/GenBank/DDBJ whole genome shotgun (WGS) entry which is preliminary data.</text>
</comment>
<sequence>ASPSSEMSTTLVGVVSAGALVATLSCLFSASVLVGNISKLQDDINGGMTEFRIISEDTWTRIMTLHLNPTGSSKAAPTFATLLGRNKRQANAECNCGPQSRGCPAGPPGAPGAPGDAGLPGKDGESGRPGANGIALAATFDIPGGCVKCPPGPPGPRGPPGPVGPAGPLGRPGFKGPAGNPGSPGDRGEAGPAGAPGQPGEAGPDGQPGKPGNQG</sequence>
<feature type="non-terminal residue" evidence="5">
    <location>
        <position position="215"/>
    </location>
</feature>
<feature type="region of interest" description="Disordered" evidence="2">
    <location>
        <begin position="148"/>
        <end position="215"/>
    </location>
</feature>
<dbReference type="AlphaFoldDB" id="A0AAV5VPC3"/>
<evidence type="ECO:0000313" key="6">
    <source>
        <dbReference type="Proteomes" id="UP001432322"/>
    </source>
</evidence>
<dbReference type="Pfam" id="PF01391">
    <property type="entry name" value="Collagen"/>
    <property type="match status" value="1"/>
</dbReference>
<protein>
    <recommendedName>
        <fullName evidence="4">Nematode cuticle collagen N-terminal domain-containing protein</fullName>
    </recommendedName>
</protein>
<dbReference type="EMBL" id="BTSY01000003">
    <property type="protein sequence ID" value="GMT20522.1"/>
    <property type="molecule type" value="Genomic_DNA"/>
</dbReference>
<dbReference type="Pfam" id="PF01484">
    <property type="entry name" value="Col_cuticle_N"/>
    <property type="match status" value="1"/>
</dbReference>
<dbReference type="Gene3D" id="1.20.5.320">
    <property type="entry name" value="6-Phosphogluconate Dehydrogenase, domain 3"/>
    <property type="match status" value="1"/>
</dbReference>
<feature type="non-terminal residue" evidence="5">
    <location>
        <position position="1"/>
    </location>
</feature>
<proteinExistence type="predicted"/>
<keyword evidence="6" id="KW-1185">Reference proteome</keyword>
<feature type="compositionally biased region" description="Low complexity" evidence="2">
    <location>
        <begin position="190"/>
        <end position="208"/>
    </location>
</feature>
<accession>A0AAV5VPC3</accession>
<feature type="region of interest" description="Disordered" evidence="2">
    <location>
        <begin position="93"/>
        <end position="132"/>
    </location>
</feature>
<reference evidence="5" key="1">
    <citation type="submission" date="2023-10" db="EMBL/GenBank/DDBJ databases">
        <title>Genome assembly of Pristionchus species.</title>
        <authorList>
            <person name="Yoshida K."/>
            <person name="Sommer R.J."/>
        </authorList>
    </citation>
    <scope>NUCLEOTIDE SEQUENCE</scope>
    <source>
        <strain evidence="5">RS5133</strain>
    </source>
</reference>
<dbReference type="Proteomes" id="UP001432322">
    <property type="component" value="Unassembled WGS sequence"/>
</dbReference>
<dbReference type="GO" id="GO:0042302">
    <property type="term" value="F:structural constituent of cuticle"/>
    <property type="evidence" value="ECO:0007669"/>
    <property type="project" value="InterPro"/>
</dbReference>
<evidence type="ECO:0000256" key="1">
    <source>
        <dbReference type="ARBA" id="ARBA00022737"/>
    </source>
</evidence>
<feature type="domain" description="Nematode cuticle collagen N-terminal" evidence="4">
    <location>
        <begin position="12"/>
        <end position="62"/>
    </location>
</feature>
<keyword evidence="1" id="KW-0677">Repeat</keyword>
<organism evidence="5 6">
    <name type="scientific">Pristionchus fissidentatus</name>
    <dbReference type="NCBI Taxonomy" id="1538716"/>
    <lineage>
        <taxon>Eukaryota</taxon>
        <taxon>Metazoa</taxon>
        <taxon>Ecdysozoa</taxon>
        <taxon>Nematoda</taxon>
        <taxon>Chromadorea</taxon>
        <taxon>Rhabditida</taxon>
        <taxon>Rhabditina</taxon>
        <taxon>Diplogasteromorpha</taxon>
        <taxon>Diplogasteroidea</taxon>
        <taxon>Neodiplogasteridae</taxon>
        <taxon>Pristionchus</taxon>
    </lineage>
</organism>
<keyword evidence="3" id="KW-0472">Membrane</keyword>
<dbReference type="InterPro" id="IPR008160">
    <property type="entry name" value="Collagen"/>
</dbReference>
<dbReference type="PANTHER" id="PTHR24637:SF236">
    <property type="entry name" value="NEMATODE CUTICLE COLLAGEN N-TERMINAL DOMAIN-CONTAINING PROTEIN"/>
    <property type="match status" value="1"/>
</dbReference>
<evidence type="ECO:0000313" key="5">
    <source>
        <dbReference type="EMBL" id="GMT20522.1"/>
    </source>
</evidence>
<feature type="transmembrane region" description="Helical" evidence="3">
    <location>
        <begin position="12"/>
        <end position="34"/>
    </location>
</feature>